<accession>A0A831UCW9</accession>
<dbReference type="AlphaFoldDB" id="A0A831UCW9"/>
<comment type="caution">
    <text evidence="1">The sequence shown here is derived from an EMBL/GenBank/DDBJ whole genome shotgun (WGS) entry which is preliminary data.</text>
</comment>
<protein>
    <submittedName>
        <fullName evidence="1">Uncharacterized protein</fullName>
    </submittedName>
</protein>
<organism evidence="1">
    <name type="scientific">Geobacter metallireducens</name>
    <dbReference type="NCBI Taxonomy" id="28232"/>
    <lineage>
        <taxon>Bacteria</taxon>
        <taxon>Pseudomonadati</taxon>
        <taxon>Thermodesulfobacteriota</taxon>
        <taxon>Desulfuromonadia</taxon>
        <taxon>Geobacterales</taxon>
        <taxon>Geobacteraceae</taxon>
        <taxon>Geobacter</taxon>
    </lineage>
</organism>
<dbReference type="EMBL" id="DSOV01000043">
    <property type="protein sequence ID" value="HEN42591.1"/>
    <property type="molecule type" value="Genomic_DNA"/>
</dbReference>
<proteinExistence type="predicted"/>
<sequence length="69" mass="7642">MNINLVETKDALLSTGRTINGWSRSHDLNPDTVKQFFYGRFVASSLGEVYGRIIEALRADGLLVEDKAA</sequence>
<evidence type="ECO:0000313" key="1">
    <source>
        <dbReference type="EMBL" id="HEN42591.1"/>
    </source>
</evidence>
<reference evidence="1" key="1">
    <citation type="journal article" date="2020" name="mSystems">
        <title>Genome- and Community-Level Interaction Insights into Carbon Utilization and Element Cycling Functions of Hydrothermarchaeota in Hydrothermal Sediment.</title>
        <authorList>
            <person name="Zhou Z."/>
            <person name="Liu Y."/>
            <person name="Xu W."/>
            <person name="Pan J."/>
            <person name="Luo Z.H."/>
            <person name="Li M."/>
        </authorList>
    </citation>
    <scope>NUCLEOTIDE SEQUENCE [LARGE SCALE GENOMIC DNA]</scope>
    <source>
        <strain evidence="1">SpSt-349</strain>
    </source>
</reference>
<gene>
    <name evidence="1" type="ORF">ENQ87_09475</name>
</gene>
<name>A0A831UCW9_GEOME</name>